<evidence type="ECO:0000313" key="9">
    <source>
        <dbReference type="Proteomes" id="UP001324380"/>
    </source>
</evidence>
<evidence type="ECO:0000259" key="6">
    <source>
        <dbReference type="Pfam" id="PF07980"/>
    </source>
</evidence>
<dbReference type="Pfam" id="PF07980">
    <property type="entry name" value="SusD_RagB"/>
    <property type="match status" value="1"/>
</dbReference>
<dbReference type="Pfam" id="PF14322">
    <property type="entry name" value="SusD-like_3"/>
    <property type="match status" value="1"/>
</dbReference>
<keyword evidence="9" id="KW-1185">Reference proteome</keyword>
<evidence type="ECO:0000256" key="1">
    <source>
        <dbReference type="ARBA" id="ARBA00004442"/>
    </source>
</evidence>
<feature type="domain" description="SusD-like N-terminal" evidence="7">
    <location>
        <begin position="46"/>
        <end position="224"/>
    </location>
</feature>
<dbReference type="Gene3D" id="1.25.40.390">
    <property type="match status" value="1"/>
</dbReference>
<evidence type="ECO:0000256" key="4">
    <source>
        <dbReference type="ARBA" id="ARBA00023136"/>
    </source>
</evidence>
<evidence type="ECO:0000256" key="2">
    <source>
        <dbReference type="ARBA" id="ARBA00006275"/>
    </source>
</evidence>
<reference evidence="8 9" key="1">
    <citation type="submission" date="2023-11" db="EMBL/GenBank/DDBJ databases">
        <title>Analysis of the Genomes of Mucilaginibacter gossypii cycad 4 and M. sabulilitoris SNA2: microbes with the potential for plant growth promotion.</title>
        <authorList>
            <person name="Hirsch A.M."/>
            <person name="Humm E."/>
            <person name="Rubbi M."/>
            <person name="Del Vecchio G."/>
            <person name="Ha S.M."/>
            <person name="Pellegrini M."/>
            <person name="Gunsalus R.P."/>
        </authorList>
    </citation>
    <scope>NUCLEOTIDE SEQUENCE [LARGE SCALE GENOMIC DNA]</scope>
    <source>
        <strain evidence="8 9">SNA2</strain>
    </source>
</reference>
<evidence type="ECO:0000256" key="3">
    <source>
        <dbReference type="ARBA" id="ARBA00022729"/>
    </source>
</evidence>
<evidence type="ECO:0000313" key="8">
    <source>
        <dbReference type="EMBL" id="WPU94876.1"/>
    </source>
</evidence>
<dbReference type="PROSITE" id="PS51257">
    <property type="entry name" value="PROKAR_LIPOPROTEIN"/>
    <property type="match status" value="1"/>
</dbReference>
<sequence>MKNIKYIISTMVLLAGGAIIQSCTKLDKQVYSVVPENKFFQNDKQVAAAIAPAYNQLTNIPCNDVFQLNEVSTDEMVVPSRGNDWYDGGKWQSFWLHTFRNDYDNFDNAWKALNNGITKCNAAIAILSKLANKPANSEQLIAELKVLRAYYLYMSMDMFGNVPVVPSFDVTPDKIVNVPRKDVYAFLESELTTNVPLLSEAKDNTTYGHINKWGGYMTLAKLYLNAQVYTGTAQWQKAKDVVDLVIKSGKYTLQPNVLDNFIVSNENSSENIFVVPFDNINITGNSIELYTLNYNNQYTYNLTGQPYNGFSAPRAFYLKFTDDDARKKMFLVGQQYSSAGAPLTDPATGLKVILSPYINELSNPTDSFKFAGVRSVKYAPQPGTHGDTNNDGVLFRYADALLMKAEADMHLGNAAEALTLVNTIRNRSGLPNWTPADLTYASFLDERGREMAWEGWRRNDLIRFEVATGTKYFTGPRVPAKPQDADTHTFIFPVPSPQISANPKLTQNPGYGK</sequence>
<organism evidence="8 9">
    <name type="scientific">Mucilaginibacter sabulilitoris</name>
    <dbReference type="NCBI Taxonomy" id="1173583"/>
    <lineage>
        <taxon>Bacteria</taxon>
        <taxon>Pseudomonadati</taxon>
        <taxon>Bacteroidota</taxon>
        <taxon>Sphingobacteriia</taxon>
        <taxon>Sphingobacteriales</taxon>
        <taxon>Sphingobacteriaceae</taxon>
        <taxon>Mucilaginibacter</taxon>
    </lineage>
</organism>
<evidence type="ECO:0000256" key="5">
    <source>
        <dbReference type="ARBA" id="ARBA00023237"/>
    </source>
</evidence>
<dbReference type="RefSeq" id="WP_321563989.1">
    <property type="nucleotide sequence ID" value="NZ_CP139558.1"/>
</dbReference>
<dbReference type="InterPro" id="IPR011990">
    <property type="entry name" value="TPR-like_helical_dom_sf"/>
</dbReference>
<dbReference type="EMBL" id="CP139558">
    <property type="protein sequence ID" value="WPU94876.1"/>
    <property type="molecule type" value="Genomic_DNA"/>
</dbReference>
<dbReference type="SUPFAM" id="SSF48452">
    <property type="entry name" value="TPR-like"/>
    <property type="match status" value="1"/>
</dbReference>
<comment type="subcellular location">
    <subcellularLocation>
        <location evidence="1">Cell outer membrane</location>
    </subcellularLocation>
</comment>
<feature type="domain" description="RagB/SusD" evidence="6">
    <location>
        <begin position="377"/>
        <end position="511"/>
    </location>
</feature>
<proteinExistence type="inferred from homology"/>
<comment type="similarity">
    <text evidence="2">Belongs to the SusD family.</text>
</comment>
<keyword evidence="4" id="KW-0472">Membrane</keyword>
<keyword evidence="5" id="KW-0998">Cell outer membrane</keyword>
<gene>
    <name evidence="8" type="ORF">SNE25_05000</name>
</gene>
<keyword evidence="3" id="KW-0732">Signal</keyword>
<dbReference type="InterPro" id="IPR033985">
    <property type="entry name" value="SusD-like_N"/>
</dbReference>
<accession>A0ABZ0TPZ9</accession>
<dbReference type="InterPro" id="IPR012944">
    <property type="entry name" value="SusD_RagB_dom"/>
</dbReference>
<evidence type="ECO:0000259" key="7">
    <source>
        <dbReference type="Pfam" id="PF14322"/>
    </source>
</evidence>
<dbReference type="Proteomes" id="UP001324380">
    <property type="component" value="Chromosome"/>
</dbReference>
<name>A0ABZ0TPZ9_9SPHI</name>
<protein>
    <submittedName>
        <fullName evidence="8">RagB/SusD family nutrient uptake outer membrane protein</fullName>
    </submittedName>
</protein>